<proteinExistence type="predicted"/>
<comment type="caution">
    <text evidence="3">The sequence shown here is derived from an EMBL/GenBank/DDBJ whole genome shotgun (WGS) entry which is preliminary data.</text>
</comment>
<keyword evidence="1" id="KW-0378">Hydrolase</keyword>
<dbReference type="InterPro" id="IPR003736">
    <property type="entry name" value="PAAI_dom"/>
</dbReference>
<evidence type="ECO:0000256" key="1">
    <source>
        <dbReference type="ARBA" id="ARBA00022801"/>
    </source>
</evidence>
<name>A0ABS1J9K8_9BACL</name>
<reference evidence="3 4" key="1">
    <citation type="submission" date="2021-01" db="EMBL/GenBank/DDBJ databases">
        <title>Tumebacillus sp. strain ITR2 16S ribosomal RNA gene Genome sequencing and assembly.</title>
        <authorList>
            <person name="Kang M."/>
        </authorList>
    </citation>
    <scope>NUCLEOTIDE SEQUENCE [LARGE SCALE GENOMIC DNA]</scope>
    <source>
        <strain evidence="3 4">ITR2</strain>
    </source>
</reference>
<evidence type="ECO:0000259" key="2">
    <source>
        <dbReference type="Pfam" id="PF03061"/>
    </source>
</evidence>
<dbReference type="InterPro" id="IPR029069">
    <property type="entry name" value="HotDog_dom_sf"/>
</dbReference>
<dbReference type="EMBL" id="JAEQNB010000001">
    <property type="protein sequence ID" value="MBL0386323.1"/>
    <property type="molecule type" value="Genomic_DNA"/>
</dbReference>
<dbReference type="Gene3D" id="3.10.129.10">
    <property type="entry name" value="Hotdog Thioesterase"/>
    <property type="match status" value="1"/>
</dbReference>
<dbReference type="SUPFAM" id="SSF54637">
    <property type="entry name" value="Thioesterase/thiol ester dehydrase-isomerase"/>
    <property type="match status" value="1"/>
</dbReference>
<protein>
    <submittedName>
        <fullName evidence="3">Hotdog fold thioesterase</fullName>
    </submittedName>
</protein>
<dbReference type="PANTHER" id="PTHR42856:SF1">
    <property type="entry name" value="ACYL-COENZYME A THIOESTERASE PAAI"/>
    <property type="match status" value="1"/>
</dbReference>
<dbReference type="InterPro" id="IPR052723">
    <property type="entry name" value="Acyl-CoA_thioesterase_PaaI"/>
</dbReference>
<dbReference type="PANTHER" id="PTHR42856">
    <property type="entry name" value="ACYL-COENZYME A THIOESTERASE PAAI"/>
    <property type="match status" value="1"/>
</dbReference>
<dbReference type="InterPro" id="IPR006683">
    <property type="entry name" value="Thioestr_dom"/>
</dbReference>
<gene>
    <name evidence="3" type="ORF">JJB07_06600</name>
</gene>
<sequence length="151" mass="16690">MSKYPNELELHKKHYEEITDKLKQDAFAQFLGIQLVEVGPGLAIAEMVVTENMLNAHGTTHGGVIFSLADFVFAVACNSYGKTSVGLNANIGFLAGSVKGDILRATAVEEKKNNRTAWYRIKVEANGELISNLDCLAYRKNDYFVPTDDME</sequence>
<organism evidence="3 4">
    <name type="scientific">Tumebacillus amylolyticus</name>
    <dbReference type="NCBI Taxonomy" id="2801339"/>
    <lineage>
        <taxon>Bacteria</taxon>
        <taxon>Bacillati</taxon>
        <taxon>Bacillota</taxon>
        <taxon>Bacilli</taxon>
        <taxon>Bacillales</taxon>
        <taxon>Alicyclobacillaceae</taxon>
        <taxon>Tumebacillus</taxon>
    </lineage>
</organism>
<keyword evidence="4" id="KW-1185">Reference proteome</keyword>
<dbReference type="CDD" id="cd03443">
    <property type="entry name" value="PaaI_thioesterase"/>
    <property type="match status" value="1"/>
</dbReference>
<dbReference type="Pfam" id="PF03061">
    <property type="entry name" value="4HBT"/>
    <property type="match status" value="1"/>
</dbReference>
<accession>A0ABS1J9K8</accession>
<dbReference type="NCBIfam" id="TIGR00369">
    <property type="entry name" value="unchar_dom_1"/>
    <property type="match status" value="1"/>
</dbReference>
<dbReference type="Proteomes" id="UP000602284">
    <property type="component" value="Unassembled WGS sequence"/>
</dbReference>
<evidence type="ECO:0000313" key="4">
    <source>
        <dbReference type="Proteomes" id="UP000602284"/>
    </source>
</evidence>
<feature type="domain" description="Thioesterase" evidence="2">
    <location>
        <begin position="57"/>
        <end position="126"/>
    </location>
</feature>
<evidence type="ECO:0000313" key="3">
    <source>
        <dbReference type="EMBL" id="MBL0386323.1"/>
    </source>
</evidence>
<dbReference type="RefSeq" id="WP_201632480.1">
    <property type="nucleotide sequence ID" value="NZ_JAEQNB010000001.1"/>
</dbReference>